<evidence type="ECO:0000313" key="2">
    <source>
        <dbReference type="EMBL" id="AEB11428.1"/>
    </source>
</evidence>
<accession>F2NL25</accession>
<keyword evidence="3" id="KW-1185">Reference proteome</keyword>
<dbReference type="STRING" id="869210.Marky_0678"/>
<keyword evidence="1" id="KW-0472">Membrane</keyword>
<dbReference type="EMBL" id="CP002630">
    <property type="protein sequence ID" value="AEB11428.1"/>
    <property type="molecule type" value="Genomic_DNA"/>
</dbReference>
<keyword evidence="1" id="KW-0812">Transmembrane</keyword>
<feature type="transmembrane region" description="Helical" evidence="1">
    <location>
        <begin position="27"/>
        <end position="44"/>
    </location>
</feature>
<gene>
    <name evidence="2" type="ordered locus">Marky_0678</name>
</gene>
<dbReference type="KEGG" id="mhd:Marky_0678"/>
<feature type="transmembrane region" description="Helical" evidence="1">
    <location>
        <begin position="6"/>
        <end position="22"/>
    </location>
</feature>
<dbReference type="InterPro" id="IPR029787">
    <property type="entry name" value="Nucleotide_cyclase"/>
</dbReference>
<name>F2NL25_MARHT</name>
<evidence type="ECO:0000256" key="1">
    <source>
        <dbReference type="SAM" id="Phobius"/>
    </source>
</evidence>
<keyword evidence="1" id="KW-1133">Transmembrane helix</keyword>
<protein>
    <submittedName>
        <fullName evidence="2">GGDEF domain containing protein</fullName>
    </submittedName>
</protein>
<dbReference type="Gene3D" id="3.30.70.270">
    <property type="match status" value="1"/>
</dbReference>
<dbReference type="RefSeq" id="WP_013703480.1">
    <property type="nucleotide sequence ID" value="NC_015387.1"/>
</dbReference>
<dbReference type="HOGENOM" id="CLU_803645_0_0_0"/>
<reference evidence="2 3" key="1">
    <citation type="journal article" date="2012" name="Stand. Genomic Sci.">
        <title>Complete genome sequence of the aerobic, heterotroph Marinithermus hydrothermalis type strain (T1(T)) from a deep-sea hydrothermal vent chimney.</title>
        <authorList>
            <person name="Copeland A."/>
            <person name="Gu W."/>
            <person name="Yasawong M."/>
            <person name="Lapidus A."/>
            <person name="Lucas S."/>
            <person name="Deshpande S."/>
            <person name="Pagani I."/>
            <person name="Tapia R."/>
            <person name="Cheng J.F."/>
            <person name="Goodwin L.A."/>
            <person name="Pitluck S."/>
            <person name="Liolios K."/>
            <person name="Ivanova N."/>
            <person name="Mavromatis K."/>
            <person name="Mikhailova N."/>
            <person name="Pati A."/>
            <person name="Chen A."/>
            <person name="Palaniappan K."/>
            <person name="Land M."/>
            <person name="Pan C."/>
            <person name="Brambilla E.M."/>
            <person name="Rohde M."/>
            <person name="Tindall B.J."/>
            <person name="Sikorski J."/>
            <person name="Goker M."/>
            <person name="Detter J.C."/>
            <person name="Bristow J."/>
            <person name="Eisen J.A."/>
            <person name="Markowitz V."/>
            <person name="Hugenholtz P."/>
            <person name="Kyrpides N.C."/>
            <person name="Klenk H.P."/>
            <person name="Woyke T."/>
        </authorList>
    </citation>
    <scope>NUCLEOTIDE SEQUENCE [LARGE SCALE GENOMIC DNA]</scope>
    <source>
        <strain evidence="3">DSM 14884 / JCM 11576 / T1</strain>
    </source>
</reference>
<proteinExistence type="predicted"/>
<sequence>MKPRRLLVGLILSGYLIGFLALSREPWIATGLLGLGGALLWAVYRPYPRAWGTVALLGGLALLVLYLTPPPPPVLAGIGLLACTLGALSLALPLQAETSLERCWTRLVQEAELKGFPIALAIFHTPRSLRAREERLLRRHLRRRDLLLPLQAGFAVLLWKADTYGSAVVAEKLRHLIAEHLGIPAWAGIAVYPDHGHSLDALWTQAETALNAARKHPTPTVQLVLPPSIHEVLHALQPDWLELQRAAETEHAPLALLYLPTQRAPQPLEVQLARKELRPKDRVAATAEGFLILLWKADAHGARVVAQTLQNALGPTLPLAAPPRYAVFPQDGTSLPSLWQNAHSA</sequence>
<feature type="transmembrane region" description="Helical" evidence="1">
    <location>
        <begin position="50"/>
        <end position="67"/>
    </location>
</feature>
<organism evidence="2 3">
    <name type="scientific">Marinithermus hydrothermalis (strain DSM 14884 / JCM 11576 / T1)</name>
    <dbReference type="NCBI Taxonomy" id="869210"/>
    <lineage>
        <taxon>Bacteria</taxon>
        <taxon>Thermotogati</taxon>
        <taxon>Deinococcota</taxon>
        <taxon>Deinococci</taxon>
        <taxon>Thermales</taxon>
        <taxon>Thermaceae</taxon>
        <taxon>Marinithermus</taxon>
    </lineage>
</organism>
<dbReference type="SUPFAM" id="SSF55073">
    <property type="entry name" value="Nucleotide cyclase"/>
    <property type="match status" value="1"/>
</dbReference>
<feature type="transmembrane region" description="Helical" evidence="1">
    <location>
        <begin position="74"/>
        <end position="94"/>
    </location>
</feature>
<dbReference type="Proteomes" id="UP000007030">
    <property type="component" value="Chromosome"/>
</dbReference>
<evidence type="ECO:0000313" key="3">
    <source>
        <dbReference type="Proteomes" id="UP000007030"/>
    </source>
</evidence>
<dbReference type="InterPro" id="IPR043128">
    <property type="entry name" value="Rev_trsase/Diguanyl_cyclase"/>
</dbReference>
<dbReference type="AlphaFoldDB" id="F2NL25"/>